<gene>
    <name evidence="3" type="ORF">FLAG1_09294</name>
</gene>
<feature type="transmembrane region" description="Helical" evidence="1">
    <location>
        <begin position="131"/>
        <end position="152"/>
    </location>
</feature>
<dbReference type="Pfam" id="PF20684">
    <property type="entry name" value="Fung_rhodopsin"/>
    <property type="match status" value="1"/>
</dbReference>
<keyword evidence="1" id="KW-1133">Transmembrane helix</keyword>
<reference evidence="3 4" key="1">
    <citation type="submission" date="2015-04" db="EMBL/GenBank/DDBJ databases">
        <title>The draft genome sequence of Fusarium langsethiae, a T-2/HT-2 mycotoxin producer.</title>
        <authorList>
            <person name="Lysoe E."/>
            <person name="Divon H.H."/>
            <person name="Terzi V."/>
            <person name="Orru L."/>
            <person name="Lamontanara A."/>
            <person name="Kolseth A.-K."/>
            <person name="Frandsen R.J."/>
            <person name="Nielsen K."/>
            <person name="Thrane U."/>
        </authorList>
    </citation>
    <scope>NUCLEOTIDE SEQUENCE [LARGE SCALE GENOMIC DNA]</scope>
    <source>
        <strain evidence="3 4">Fl201059</strain>
    </source>
</reference>
<proteinExistence type="predicted"/>
<evidence type="ECO:0000313" key="3">
    <source>
        <dbReference type="EMBL" id="KPA37877.1"/>
    </source>
</evidence>
<keyword evidence="4" id="KW-1185">Reference proteome</keyword>
<dbReference type="EMBL" id="JXCE01000347">
    <property type="protein sequence ID" value="KPA37877.1"/>
    <property type="molecule type" value="Genomic_DNA"/>
</dbReference>
<evidence type="ECO:0000313" key="4">
    <source>
        <dbReference type="Proteomes" id="UP000037904"/>
    </source>
</evidence>
<organism evidence="3 4">
    <name type="scientific">Fusarium langsethiae</name>
    <dbReference type="NCBI Taxonomy" id="179993"/>
    <lineage>
        <taxon>Eukaryota</taxon>
        <taxon>Fungi</taxon>
        <taxon>Dikarya</taxon>
        <taxon>Ascomycota</taxon>
        <taxon>Pezizomycotina</taxon>
        <taxon>Sordariomycetes</taxon>
        <taxon>Hypocreomycetidae</taxon>
        <taxon>Hypocreales</taxon>
        <taxon>Nectriaceae</taxon>
        <taxon>Fusarium</taxon>
    </lineage>
</organism>
<keyword evidence="1" id="KW-0812">Transmembrane</keyword>
<dbReference type="PANTHER" id="PTHR38794:SF1">
    <property type="entry name" value="INTEGRAL MEMBRANE PROTEIN"/>
    <property type="match status" value="1"/>
</dbReference>
<evidence type="ECO:0000259" key="2">
    <source>
        <dbReference type="Pfam" id="PF20684"/>
    </source>
</evidence>
<evidence type="ECO:0000256" key="1">
    <source>
        <dbReference type="SAM" id="Phobius"/>
    </source>
</evidence>
<feature type="transmembrane region" description="Helical" evidence="1">
    <location>
        <begin position="103"/>
        <end position="124"/>
    </location>
</feature>
<sequence>MLFTREHETPFNKSSVVRAVSMILMVVTVFSVLIRLLARLAAVKRLTFSLFFTSDEIMILTSMVFAIAQSTIVYTQGSNGLGKLDVSSSQVSSILKSQLGSDVLFFIALGLSKLSAMTTIWNMSPLSHKKILSIQILIGGWAISAVLVRSFACSLSNPWDYLNGRCINMVAFWTYVDAVNIATDLLITVLTLGILIHLQMPMGTKAMVVGVFGSRILNNFPLRFARTQSSNKSILGGWVLTPLLPQIEMATLHPTKSTTPVPERTEEDNQRLFQLYKGWTLTERDGQVRQWVYQFGYDIQHAQKGERRWLCCICIKQKRPRPKSYAIKGLQNAEGHLCTDHNGIMDPTGKRQKPAKASEKAHQSIATILQLNPKEPKEQDLINTLIKRFDKTVFQQKLVNWIVNSN</sequence>
<feature type="transmembrane region" description="Helical" evidence="1">
    <location>
        <begin position="20"/>
        <end position="38"/>
    </location>
</feature>
<dbReference type="PANTHER" id="PTHR38794">
    <property type="entry name" value="INTEGRAL MEMBRANE PROTEIN"/>
    <property type="match status" value="1"/>
</dbReference>
<dbReference type="Proteomes" id="UP000037904">
    <property type="component" value="Unassembled WGS sequence"/>
</dbReference>
<dbReference type="InterPro" id="IPR049326">
    <property type="entry name" value="Rhodopsin_dom_fungi"/>
</dbReference>
<feature type="transmembrane region" description="Helical" evidence="1">
    <location>
        <begin position="172"/>
        <end position="198"/>
    </location>
</feature>
<name>A0A0N0V5K6_FUSLA</name>
<comment type="caution">
    <text evidence="3">The sequence shown here is derived from an EMBL/GenBank/DDBJ whole genome shotgun (WGS) entry which is preliminary data.</text>
</comment>
<accession>A0A0N0V5K6</accession>
<protein>
    <recommendedName>
        <fullName evidence="2">Rhodopsin domain-containing protein</fullName>
    </recommendedName>
</protein>
<feature type="domain" description="Rhodopsin" evidence="2">
    <location>
        <begin position="45"/>
        <end position="213"/>
    </location>
</feature>
<keyword evidence="1" id="KW-0472">Membrane</keyword>
<dbReference type="AlphaFoldDB" id="A0A0N0V5K6"/>